<proteinExistence type="predicted"/>
<evidence type="ECO:0008006" key="4">
    <source>
        <dbReference type="Google" id="ProtNLM"/>
    </source>
</evidence>
<feature type="region of interest" description="Disordered" evidence="1">
    <location>
        <begin position="233"/>
        <end position="275"/>
    </location>
</feature>
<evidence type="ECO:0000313" key="2">
    <source>
        <dbReference type="EMBL" id="GFP26870.1"/>
    </source>
</evidence>
<dbReference type="Proteomes" id="UP000591948">
    <property type="component" value="Unassembled WGS sequence"/>
</dbReference>
<evidence type="ECO:0000313" key="3">
    <source>
        <dbReference type="Proteomes" id="UP000591948"/>
    </source>
</evidence>
<protein>
    <recommendedName>
        <fullName evidence="4">Transposase IS4-like domain-containing protein</fullName>
    </recommendedName>
</protein>
<dbReference type="EMBL" id="BLRY01000007">
    <property type="protein sequence ID" value="GFP26870.1"/>
    <property type="molecule type" value="Genomic_DNA"/>
</dbReference>
<comment type="caution">
    <text evidence="2">The sequence shown here is derived from an EMBL/GenBank/DDBJ whole genome shotgun (WGS) entry which is preliminary data.</text>
</comment>
<name>A0A6V8P4T6_9ACTN</name>
<keyword evidence="3" id="KW-1185">Reference proteome</keyword>
<dbReference type="AlphaFoldDB" id="A0A6V8P4T6"/>
<feature type="compositionally biased region" description="Basic residues" evidence="1">
    <location>
        <begin position="264"/>
        <end position="275"/>
    </location>
</feature>
<accession>A0A6V8P4T6</accession>
<sequence length="275" mass="32895">MQFRCEAGSKNDSRTHEETWDGLCRAVSRKDFLYVADSKLCNAEAMDHIRRWGGRFLAVLPRSRLEDREFRQWIQENEPSWEKVWDRENPRKKGGPRDRWYVVKHHLPSQEGWPVIWVFSSLLRLRQAEGRRERIARAEQELEDLAKHYLGPRPRKRSRYEVQRQIDEILERLYVERYIKVSLDLIYEHSFRQERPGRPGPDTKFVRKTKKRWKIAWRLDDDAVAYDHRSDGMSPCSLMTSPSPLAKCSRRTSASPRSRSVLSRPRRSSRSPRFF</sequence>
<gene>
    <name evidence="2" type="ORF">HKBW3S33_00284</name>
</gene>
<reference evidence="2 3" key="1">
    <citation type="journal article" date="2020" name="Front. Microbiol.">
        <title>Single-cell genomics of novel Actinobacteria with the Wood-Ljungdahl pathway discovered in a serpentinizing system.</title>
        <authorList>
            <person name="Merino N."/>
            <person name="Kawai M."/>
            <person name="Boyd E.S."/>
            <person name="Colman D.R."/>
            <person name="McGlynn S.E."/>
            <person name="Nealson K.H."/>
            <person name="Kurokawa K."/>
            <person name="Hongoh Y."/>
        </authorList>
    </citation>
    <scope>NUCLEOTIDE SEQUENCE [LARGE SCALE GENOMIC DNA]</scope>
    <source>
        <strain evidence="2 3">S33</strain>
    </source>
</reference>
<organism evidence="2 3">
    <name type="scientific">Candidatus Hakubella thermalkaliphila</name>
    <dbReference type="NCBI Taxonomy" id="2754717"/>
    <lineage>
        <taxon>Bacteria</taxon>
        <taxon>Bacillati</taxon>
        <taxon>Actinomycetota</taxon>
        <taxon>Actinomycetota incertae sedis</taxon>
        <taxon>Candidatus Hakubellales</taxon>
        <taxon>Candidatus Hakubellaceae</taxon>
        <taxon>Candidatus Hakubella</taxon>
    </lineage>
</organism>
<feature type="compositionally biased region" description="Low complexity" evidence="1">
    <location>
        <begin position="251"/>
        <end position="263"/>
    </location>
</feature>
<evidence type="ECO:0000256" key="1">
    <source>
        <dbReference type="SAM" id="MobiDB-lite"/>
    </source>
</evidence>